<sequence>MCRAYRSLFVKGLVFAKKNKLITQNFQLEFLISKFSFP</sequence>
<organism evidence="1 2">
    <name type="scientific">Parachlamydia acanthamoebae (strain UV7)</name>
    <dbReference type="NCBI Taxonomy" id="765952"/>
    <lineage>
        <taxon>Bacteria</taxon>
        <taxon>Pseudomonadati</taxon>
        <taxon>Chlamydiota</taxon>
        <taxon>Chlamydiia</taxon>
        <taxon>Parachlamydiales</taxon>
        <taxon>Parachlamydiaceae</taxon>
        <taxon>Parachlamydia</taxon>
    </lineage>
</organism>
<name>F8KYH0_PARAV</name>
<reference evidence="1 2" key="2">
    <citation type="journal article" date="2011" name="Mol. Biol. Evol.">
        <title>Unity in variety--the pan-genome of the Chlamydiae.</title>
        <authorList>
            <person name="Collingro A."/>
            <person name="Tischler P."/>
            <person name="Weinmaier T."/>
            <person name="Penz T."/>
            <person name="Heinz E."/>
            <person name="Brunham R.C."/>
            <person name="Read T.D."/>
            <person name="Bavoil P.M."/>
            <person name="Sachse K."/>
            <person name="Kahane S."/>
            <person name="Friedman M.G."/>
            <person name="Rattei T."/>
            <person name="Myers G.S."/>
            <person name="Horn M."/>
        </authorList>
    </citation>
    <scope>NUCLEOTIDE SEQUENCE [LARGE SCALE GENOMIC DNA]</scope>
    <source>
        <strain evidence="2">UV7</strain>
    </source>
</reference>
<evidence type="ECO:0000313" key="2">
    <source>
        <dbReference type="Proteomes" id="UP000000495"/>
    </source>
</evidence>
<accession>F8KYH0</accession>
<dbReference type="EMBL" id="FR872580">
    <property type="protein sequence ID" value="CCB85916.1"/>
    <property type="molecule type" value="Genomic_DNA"/>
</dbReference>
<protein>
    <submittedName>
        <fullName evidence="1">Uncharacterized protein</fullName>
    </submittedName>
</protein>
<dbReference type="HOGENOM" id="CLU_3331100_0_0_0"/>
<evidence type="ECO:0000313" key="1">
    <source>
        <dbReference type="EMBL" id="CCB85916.1"/>
    </source>
</evidence>
<dbReference type="AlphaFoldDB" id="F8KYH0"/>
<dbReference type="KEGG" id="puv:PUV_09660"/>
<reference key="1">
    <citation type="journal article" date="2011" name="Mol. Biol. Evol.">
        <title>Unity in variety -- the pan-genome of the Chlamydiae.</title>
        <authorList>
            <person name="Collingro A."/>
            <person name="Tischler P."/>
            <person name="Weinmaier T."/>
            <person name="Penz T."/>
            <person name="Heinz E."/>
            <person name="Brunham R.C."/>
            <person name="Read T.D."/>
            <person name="Bavoil P.M."/>
            <person name="Sachse K."/>
            <person name="Kahane S."/>
            <person name="Friedman M.G."/>
            <person name="Rattei T."/>
            <person name="Myers G.S.A."/>
            <person name="Horn M."/>
        </authorList>
    </citation>
    <scope>NUCLEOTIDE SEQUENCE</scope>
    <source>
        <strain>UV7</strain>
    </source>
</reference>
<gene>
    <name evidence="1" type="ordered locus">PUV_09660</name>
</gene>
<keyword evidence="2" id="KW-1185">Reference proteome</keyword>
<dbReference type="Proteomes" id="UP000000495">
    <property type="component" value="Chromosome"/>
</dbReference>
<proteinExistence type="predicted"/>